<dbReference type="RefSeq" id="WP_223992236.1">
    <property type="nucleotide sequence ID" value="NZ_CAJZAG010000009.1"/>
</dbReference>
<comment type="caution">
    <text evidence="2">The sequence shown here is derived from an EMBL/GenBank/DDBJ whole genome shotgun (WGS) entry which is preliminary data.</text>
</comment>
<evidence type="ECO:0000256" key="1">
    <source>
        <dbReference type="SAM" id="SignalP"/>
    </source>
</evidence>
<evidence type="ECO:0008006" key="4">
    <source>
        <dbReference type="Google" id="ProtNLM"/>
    </source>
</evidence>
<dbReference type="PROSITE" id="PS51257">
    <property type="entry name" value="PROKAR_LIPOPROTEIN"/>
    <property type="match status" value="1"/>
</dbReference>
<feature type="chain" id="PRO_5045709072" description="Lipoprotein" evidence="1">
    <location>
        <begin position="21"/>
        <end position="117"/>
    </location>
</feature>
<evidence type="ECO:0000313" key="2">
    <source>
        <dbReference type="EMBL" id="CAG9180050.1"/>
    </source>
</evidence>
<organism evidence="2 3">
    <name type="scientific">Cupriavidus pampae</name>
    <dbReference type="NCBI Taxonomy" id="659251"/>
    <lineage>
        <taxon>Bacteria</taxon>
        <taxon>Pseudomonadati</taxon>
        <taxon>Pseudomonadota</taxon>
        <taxon>Betaproteobacteria</taxon>
        <taxon>Burkholderiales</taxon>
        <taxon>Burkholderiaceae</taxon>
        <taxon>Cupriavidus</taxon>
    </lineage>
</organism>
<keyword evidence="1" id="KW-0732">Signal</keyword>
<feature type="signal peptide" evidence="1">
    <location>
        <begin position="1"/>
        <end position="20"/>
    </location>
</feature>
<protein>
    <recommendedName>
        <fullName evidence="4">Lipoprotein</fullName>
    </recommendedName>
</protein>
<proteinExistence type="predicted"/>
<sequence>MKTPIIFAIAVATLAGCAMSPYTPPPNPPTRAVSESKLPPKAATQCIAQQWANAKQQTVMMQYMLANDQAFDVYVPGQQPPNGEAAIVRQSAKGTGSWIGYRGSDSSASAAINQCLG</sequence>
<dbReference type="Proteomes" id="UP000706525">
    <property type="component" value="Unassembled WGS sequence"/>
</dbReference>
<accession>A0ABN7Z2A6</accession>
<name>A0ABN7Z2A6_9BURK</name>
<dbReference type="EMBL" id="CAJZAG010000009">
    <property type="protein sequence ID" value="CAG9180050.1"/>
    <property type="molecule type" value="Genomic_DNA"/>
</dbReference>
<keyword evidence="3" id="KW-1185">Reference proteome</keyword>
<reference evidence="2 3" key="1">
    <citation type="submission" date="2021-08" db="EMBL/GenBank/DDBJ databases">
        <authorList>
            <person name="Peeters C."/>
        </authorList>
    </citation>
    <scope>NUCLEOTIDE SEQUENCE [LARGE SCALE GENOMIC DNA]</scope>
    <source>
        <strain evidence="2 3">LMG 32289</strain>
    </source>
</reference>
<gene>
    <name evidence="2" type="ORF">LMG32289_04483</name>
</gene>
<evidence type="ECO:0000313" key="3">
    <source>
        <dbReference type="Proteomes" id="UP000706525"/>
    </source>
</evidence>